<dbReference type="Gene3D" id="3.90.550.10">
    <property type="entry name" value="Spore Coat Polysaccharide Biosynthesis Protein SpsA, Chain A"/>
    <property type="match status" value="1"/>
</dbReference>
<keyword evidence="4" id="KW-0812">Transmembrane</keyword>
<dbReference type="Pfam" id="PF13641">
    <property type="entry name" value="Glyco_tranf_2_3"/>
    <property type="match status" value="1"/>
</dbReference>
<comment type="caution">
    <text evidence="5">The sequence shown here is derived from an EMBL/GenBank/DDBJ whole genome shotgun (WGS) entry which is preliminary data.</text>
</comment>
<proteinExistence type="inferred from homology"/>
<dbReference type="SUPFAM" id="SSF53448">
    <property type="entry name" value="Nucleotide-diphospho-sugar transferases"/>
    <property type="match status" value="1"/>
</dbReference>
<dbReference type="STRING" id="1341181.FLJC2902T_18000"/>
<dbReference type="Proteomes" id="UP000018004">
    <property type="component" value="Unassembled WGS sequence"/>
</dbReference>
<keyword evidence="6" id="KW-1185">Reference proteome</keyword>
<dbReference type="InterPro" id="IPR029044">
    <property type="entry name" value="Nucleotide-diphossugar_trans"/>
</dbReference>
<evidence type="ECO:0000256" key="2">
    <source>
        <dbReference type="ARBA" id="ARBA00022676"/>
    </source>
</evidence>
<keyword evidence="4" id="KW-1133">Transmembrane helix</keyword>
<evidence type="ECO:0000313" key="5">
    <source>
        <dbReference type="EMBL" id="ESU28439.1"/>
    </source>
</evidence>
<reference evidence="5 6" key="1">
    <citation type="submission" date="2013-08" db="EMBL/GenBank/DDBJ databases">
        <title>Flavobacterium limnosediminis JC2902 genome sequencing.</title>
        <authorList>
            <person name="Lee K."/>
            <person name="Yi H."/>
            <person name="Park S."/>
            <person name="Chun J."/>
        </authorList>
    </citation>
    <scope>NUCLEOTIDE SEQUENCE [LARGE SCALE GENOMIC DNA]</scope>
    <source>
        <strain evidence="5 6">JC2902</strain>
    </source>
</reference>
<evidence type="ECO:0000256" key="1">
    <source>
        <dbReference type="ARBA" id="ARBA00006739"/>
    </source>
</evidence>
<evidence type="ECO:0000256" key="4">
    <source>
        <dbReference type="SAM" id="Phobius"/>
    </source>
</evidence>
<evidence type="ECO:0000313" key="6">
    <source>
        <dbReference type="Proteomes" id="UP000018004"/>
    </source>
</evidence>
<evidence type="ECO:0000256" key="3">
    <source>
        <dbReference type="ARBA" id="ARBA00022679"/>
    </source>
</evidence>
<dbReference type="AlphaFoldDB" id="V6SPQ6"/>
<dbReference type="PANTHER" id="PTHR43630:SF1">
    <property type="entry name" value="POLY-BETA-1,6-N-ACETYL-D-GLUCOSAMINE SYNTHASE"/>
    <property type="match status" value="1"/>
</dbReference>
<keyword evidence="2" id="KW-0328">Glycosyltransferase</keyword>
<gene>
    <name evidence="5" type="ORF">FLJC2902T_18000</name>
</gene>
<dbReference type="eggNOG" id="COG1215">
    <property type="taxonomic scope" value="Bacteria"/>
</dbReference>
<feature type="transmembrane region" description="Helical" evidence="4">
    <location>
        <begin position="400"/>
        <end position="420"/>
    </location>
</feature>
<sequence length="455" mass="52588">MIFYTVLALLSYLAIKKYYNSKYYLHKGVLVKSNHTVGVSIIAPAFNEAATLVYNVKSLLSQEYPKFEVIIINDGSTDNSLELLISEFSLVKVDFFYQEKIPTQLVKGHYKSTNPIYSKLLIVDKFNGNSKADASNAGINSAKYSLFLCTDVDCILRKDTVAILAKPFLENTEKVIATGATIRTSNSCRFKDGELYESHYPDNFFARFQELEYIRAFVFGRMAWSKMNSLLLVSGGLGMFDKETVIKVGGYWHKSLGEDIELITRMRKFMHEKKEKFLIKYIPETLCWTEVPGTMDLFMKQRTRWARGLIQTLSLHKKIFLNPKYGKTGLLAFPYFVFFEFAVPILEVMGLTVLLLDIFFFDINYDFLLIVSAFIYLFYTIITLLSVLLDQLIYKHYSSIKEIITLIVMVFLEPIIYHPLNVYASLKGYWNFVTRKEQKWGLMSRKGFTNSNQIQ</sequence>
<feature type="transmembrane region" description="Helical" evidence="4">
    <location>
        <begin position="367"/>
        <end position="388"/>
    </location>
</feature>
<accession>V6SPQ6</accession>
<dbReference type="GO" id="GO:0016757">
    <property type="term" value="F:glycosyltransferase activity"/>
    <property type="evidence" value="ECO:0007669"/>
    <property type="project" value="UniProtKB-KW"/>
</dbReference>
<organism evidence="5 6">
    <name type="scientific">Flavobacterium limnosediminis JC2902</name>
    <dbReference type="NCBI Taxonomy" id="1341181"/>
    <lineage>
        <taxon>Bacteria</taxon>
        <taxon>Pseudomonadati</taxon>
        <taxon>Bacteroidota</taxon>
        <taxon>Flavobacteriia</taxon>
        <taxon>Flavobacteriales</taxon>
        <taxon>Flavobacteriaceae</taxon>
        <taxon>Flavobacterium</taxon>
    </lineage>
</organism>
<name>V6SPQ6_9FLAO</name>
<keyword evidence="4" id="KW-0472">Membrane</keyword>
<dbReference type="EMBL" id="AVGG01000007">
    <property type="protein sequence ID" value="ESU28439.1"/>
    <property type="molecule type" value="Genomic_DNA"/>
</dbReference>
<comment type="similarity">
    <text evidence="1">Belongs to the glycosyltransferase 2 family.</text>
</comment>
<dbReference type="CDD" id="cd06423">
    <property type="entry name" value="CESA_like"/>
    <property type="match status" value="1"/>
</dbReference>
<dbReference type="PATRIC" id="fig|1341181.4.peg.1771"/>
<feature type="transmembrane region" description="Helical" evidence="4">
    <location>
        <begin position="333"/>
        <end position="361"/>
    </location>
</feature>
<protein>
    <submittedName>
        <fullName evidence="5">Glycosyl transferase family protein</fullName>
    </submittedName>
</protein>
<dbReference type="PANTHER" id="PTHR43630">
    <property type="entry name" value="POLY-BETA-1,6-N-ACETYL-D-GLUCOSAMINE SYNTHASE"/>
    <property type="match status" value="1"/>
</dbReference>
<keyword evidence="3 5" id="KW-0808">Transferase</keyword>